<feature type="region of interest" description="Disordered" evidence="1">
    <location>
        <begin position="152"/>
        <end position="178"/>
    </location>
</feature>
<name>A0AA39LFY9_9BILA</name>
<evidence type="ECO:0000256" key="1">
    <source>
        <dbReference type="SAM" id="MobiDB-lite"/>
    </source>
</evidence>
<gene>
    <name evidence="2" type="ORF">QR680_001649</name>
</gene>
<comment type="caution">
    <text evidence="2">The sequence shown here is derived from an EMBL/GenBank/DDBJ whole genome shotgun (WGS) entry which is preliminary data.</text>
</comment>
<protein>
    <submittedName>
        <fullName evidence="2">Uncharacterized protein</fullName>
    </submittedName>
</protein>
<evidence type="ECO:0000313" key="3">
    <source>
        <dbReference type="Proteomes" id="UP001175271"/>
    </source>
</evidence>
<sequence>MSLIIALQLARLHINDTPNEGAYHRFVDPFTVAVGKGCLCCYGYNVLRWLIEPGILCRPRSTMGYNGRHSDVDLISFLYRSYSTLKNDYILVKQEHSEERDNLLQTIARLQQNESNLIDTLKELRSYCDVLLEERVNLQAKMRSLEDENKVLKENKRSFSPQDSLTSSTDAEASQPLAKQTNDCNFMIALTSELNQMRTAISESLSSAVEIKQLGEMVKQHTRELETWKHDQSSRENQADSLIRNHEDD</sequence>
<dbReference type="Proteomes" id="UP001175271">
    <property type="component" value="Unassembled WGS sequence"/>
</dbReference>
<feature type="compositionally biased region" description="Polar residues" evidence="1">
    <location>
        <begin position="158"/>
        <end position="178"/>
    </location>
</feature>
<accession>A0AA39LFY9</accession>
<dbReference type="AlphaFoldDB" id="A0AA39LFY9"/>
<evidence type="ECO:0000313" key="2">
    <source>
        <dbReference type="EMBL" id="KAK0396271.1"/>
    </source>
</evidence>
<keyword evidence="3" id="KW-1185">Reference proteome</keyword>
<proteinExistence type="predicted"/>
<dbReference type="EMBL" id="JAUCMV010000005">
    <property type="protein sequence ID" value="KAK0396271.1"/>
    <property type="molecule type" value="Genomic_DNA"/>
</dbReference>
<organism evidence="2 3">
    <name type="scientific">Steinernema hermaphroditum</name>
    <dbReference type="NCBI Taxonomy" id="289476"/>
    <lineage>
        <taxon>Eukaryota</taxon>
        <taxon>Metazoa</taxon>
        <taxon>Ecdysozoa</taxon>
        <taxon>Nematoda</taxon>
        <taxon>Chromadorea</taxon>
        <taxon>Rhabditida</taxon>
        <taxon>Tylenchina</taxon>
        <taxon>Panagrolaimomorpha</taxon>
        <taxon>Strongyloidoidea</taxon>
        <taxon>Steinernematidae</taxon>
        <taxon>Steinernema</taxon>
    </lineage>
</organism>
<reference evidence="2" key="1">
    <citation type="submission" date="2023-06" db="EMBL/GenBank/DDBJ databases">
        <title>Genomic analysis of the entomopathogenic nematode Steinernema hermaphroditum.</title>
        <authorList>
            <person name="Schwarz E.M."/>
            <person name="Heppert J.K."/>
            <person name="Baniya A."/>
            <person name="Schwartz H.T."/>
            <person name="Tan C.-H."/>
            <person name="Antoshechkin I."/>
            <person name="Sternberg P.W."/>
            <person name="Goodrich-Blair H."/>
            <person name="Dillman A.R."/>
        </authorList>
    </citation>
    <scope>NUCLEOTIDE SEQUENCE</scope>
    <source>
        <strain evidence="2">PS9179</strain>
        <tissue evidence="2">Whole animal</tissue>
    </source>
</reference>
<feature type="region of interest" description="Disordered" evidence="1">
    <location>
        <begin position="223"/>
        <end position="249"/>
    </location>
</feature>